<accession>A0ABT1X0Z1</accession>
<reference evidence="1 2" key="1">
    <citation type="submission" date="2022-06" db="EMBL/GenBank/DDBJ databases">
        <title>Roseomonas CN29.</title>
        <authorList>
            <person name="Cheng Y."/>
            <person name="He X."/>
        </authorList>
    </citation>
    <scope>NUCLEOTIDE SEQUENCE [LARGE SCALE GENOMIC DNA]</scope>
    <source>
        <strain evidence="1 2">CN29</strain>
    </source>
</reference>
<evidence type="ECO:0008006" key="3">
    <source>
        <dbReference type="Google" id="ProtNLM"/>
    </source>
</evidence>
<evidence type="ECO:0000313" key="2">
    <source>
        <dbReference type="Proteomes" id="UP001524642"/>
    </source>
</evidence>
<name>A0ABT1X0Z1_9PROT</name>
<evidence type="ECO:0000313" key="1">
    <source>
        <dbReference type="EMBL" id="MCR0981776.1"/>
    </source>
</evidence>
<organism evidence="1 2">
    <name type="scientific">Roseomonas populi</name>
    <dbReference type="NCBI Taxonomy" id="3121582"/>
    <lineage>
        <taxon>Bacteria</taxon>
        <taxon>Pseudomonadati</taxon>
        <taxon>Pseudomonadota</taxon>
        <taxon>Alphaproteobacteria</taxon>
        <taxon>Acetobacterales</taxon>
        <taxon>Roseomonadaceae</taxon>
        <taxon>Roseomonas</taxon>
    </lineage>
</organism>
<proteinExistence type="predicted"/>
<comment type="caution">
    <text evidence="1">The sequence shown here is derived from an EMBL/GenBank/DDBJ whole genome shotgun (WGS) entry which is preliminary data.</text>
</comment>
<dbReference type="EMBL" id="JANJOU010000003">
    <property type="protein sequence ID" value="MCR0981776.1"/>
    <property type="molecule type" value="Genomic_DNA"/>
</dbReference>
<protein>
    <recommendedName>
        <fullName evidence="3">Restriction endonuclease</fullName>
    </recommendedName>
</protein>
<dbReference type="Proteomes" id="UP001524642">
    <property type="component" value="Unassembled WGS sequence"/>
</dbReference>
<gene>
    <name evidence="1" type="ORF">NRP21_06915</name>
</gene>
<keyword evidence="2" id="KW-1185">Reference proteome</keyword>
<dbReference type="RefSeq" id="WP_257715438.1">
    <property type="nucleotide sequence ID" value="NZ_JANJOU010000003.1"/>
</dbReference>
<sequence>MSVDNWSGKKEDFRILLSYFERQLRRHLPTLLRGYKAPPKDDVRLPLIGDIRHHPFAKNWHHLHDVAEKVEREGFDILVPELRLFLEDLVAICECLGDPQEDSFFRRLAQKSEYHSAAFEAACLLSLRNTGYEVDFVPPNSTPGARTPDLRITLPSGFVNFECKSLEDFNAAQKRIARLLFKVALEGMDRADVSSVCTFYFDGILEAHDANLHARAIRDAARTTQDTPVRLSDRISLQYEQVRELPFISTPGSIGHFEISSPDGYAMSVRACEAALEVRKNYSRTAISQLKSARGQLPPDEFSIVCIGVSENHGPTYQEIINSLKREIFDWLPRHTTTIDAVWVIGRLVNQHAHTTQINVIDDYHFIPNHSASATCPPGFALLQGTNRWPANERGEERMPREGGYTFTYKPKLPLAQLSGAPITKMMSPDGKEQLSVYIGFDQKAYFEIYSAAAGYQQTSIDVSHHTTLGRHKFALTWGDGSPLKFAISDASAE</sequence>